<evidence type="ECO:0000313" key="5">
    <source>
        <dbReference type="Proteomes" id="UP000381693"/>
    </source>
</evidence>
<dbReference type="Proteomes" id="UP000381693">
    <property type="component" value="Unassembled WGS sequence"/>
</dbReference>
<evidence type="ECO:0000256" key="1">
    <source>
        <dbReference type="ARBA" id="ARBA00022490"/>
    </source>
</evidence>
<dbReference type="GO" id="GO:0003723">
    <property type="term" value="F:RNA binding"/>
    <property type="evidence" value="ECO:0007669"/>
    <property type="project" value="UniProtKB-UniRule"/>
</dbReference>
<dbReference type="CDD" id="cd09294">
    <property type="entry name" value="SmpB"/>
    <property type="match status" value="1"/>
</dbReference>
<evidence type="ECO:0000256" key="3">
    <source>
        <dbReference type="HAMAP-Rule" id="MF_00023"/>
    </source>
</evidence>
<dbReference type="PANTHER" id="PTHR30308:SF2">
    <property type="entry name" value="SSRA-BINDING PROTEIN"/>
    <property type="match status" value="1"/>
</dbReference>
<dbReference type="Gene3D" id="2.40.280.10">
    <property type="match status" value="1"/>
</dbReference>
<gene>
    <name evidence="3 4" type="primary">smpB</name>
    <name evidence="4" type="ORF">MAMC_00589</name>
</gene>
<evidence type="ECO:0000313" key="4">
    <source>
        <dbReference type="EMBL" id="VVM05445.1"/>
    </source>
</evidence>
<dbReference type="HAMAP" id="MF_00023">
    <property type="entry name" value="SmpB"/>
    <property type="match status" value="1"/>
</dbReference>
<organism evidence="4 5">
    <name type="scientific">Methylacidimicrobium cyclopophantes</name>
    <dbReference type="NCBI Taxonomy" id="1041766"/>
    <lineage>
        <taxon>Bacteria</taxon>
        <taxon>Pseudomonadati</taxon>
        <taxon>Verrucomicrobiota</taxon>
        <taxon>Methylacidimicrobium</taxon>
    </lineage>
</organism>
<comment type="subcellular location">
    <subcellularLocation>
        <location evidence="3">Cytoplasm</location>
    </subcellularLocation>
    <text evidence="3">The tmRNA-SmpB complex associates with stalled 70S ribosomes.</text>
</comment>
<dbReference type="SUPFAM" id="SSF74982">
    <property type="entry name" value="Small protein B (SmpB)"/>
    <property type="match status" value="1"/>
</dbReference>
<proteinExistence type="inferred from homology"/>
<comment type="function">
    <text evidence="3">Required for rescue of stalled ribosomes mediated by trans-translation. Binds to transfer-messenger RNA (tmRNA), required for stable association of tmRNA with ribosomes. tmRNA and SmpB together mimic tRNA shape, replacing the anticodon stem-loop with SmpB. tmRNA is encoded by the ssrA gene; the 2 termini fold to resemble tRNA(Ala) and it encodes a 'tag peptide', a short internal open reading frame. During trans-translation Ala-aminoacylated tmRNA acts like a tRNA, entering the A-site of stalled ribosomes, displacing the stalled mRNA. The ribosome then switches to translate the ORF on the tmRNA; the nascent peptide is terminated with the 'tag peptide' encoded by the tmRNA and targeted for degradation. The ribosome is freed to recommence translation, which seems to be the essential function of trans-translation.</text>
</comment>
<protein>
    <recommendedName>
        <fullName evidence="3">SsrA-binding protein</fullName>
    </recommendedName>
    <alternativeName>
        <fullName evidence="3">Small protein B</fullName>
    </alternativeName>
</protein>
<keyword evidence="2 3" id="KW-0694">RNA-binding</keyword>
<accession>A0A5E6MHG0</accession>
<keyword evidence="1 3" id="KW-0963">Cytoplasm</keyword>
<dbReference type="InterPro" id="IPR023620">
    <property type="entry name" value="SmpB"/>
</dbReference>
<dbReference type="PANTHER" id="PTHR30308">
    <property type="entry name" value="TMRNA-BINDING COMPONENT OF TRANS-TRANSLATION TAGGING COMPLEX"/>
    <property type="match status" value="1"/>
</dbReference>
<dbReference type="Pfam" id="PF01668">
    <property type="entry name" value="SmpB"/>
    <property type="match status" value="1"/>
</dbReference>
<comment type="similarity">
    <text evidence="3">Belongs to the SmpB family.</text>
</comment>
<comment type="caution">
    <text evidence="4">The sequence shown here is derived from an EMBL/GenBank/DDBJ whole genome shotgun (WGS) entry which is preliminary data.</text>
</comment>
<name>A0A5E6MHG0_9BACT</name>
<dbReference type="InterPro" id="IPR020081">
    <property type="entry name" value="SsrA-bd_prot_CS"/>
</dbReference>
<dbReference type="InterPro" id="IPR000037">
    <property type="entry name" value="SsrA-bd_prot"/>
</dbReference>
<dbReference type="GO" id="GO:0070929">
    <property type="term" value="P:trans-translation"/>
    <property type="evidence" value="ECO:0007669"/>
    <property type="project" value="UniProtKB-UniRule"/>
</dbReference>
<dbReference type="PROSITE" id="PS01317">
    <property type="entry name" value="SSRP"/>
    <property type="match status" value="1"/>
</dbReference>
<sequence>MGKADGAIVSERVLSDLLVNRRARRDYIFLETYEAGLVLTGSEVKSLREGKGQLEGAYAQIEGGEAWLLQANIPIYANATSFTARDPKAPRKLLLHKAEIRKLFGATSLKGRALIPLKLYWKNGRVKVLLGLGVGKAEHDKREELRALEAKKDIRIAMHRRR</sequence>
<dbReference type="GO" id="GO:0070930">
    <property type="term" value="P:trans-translation-dependent protein tagging"/>
    <property type="evidence" value="ECO:0007669"/>
    <property type="project" value="TreeGrafter"/>
</dbReference>
<dbReference type="AlphaFoldDB" id="A0A5E6MHG0"/>
<keyword evidence="5" id="KW-1185">Reference proteome</keyword>
<evidence type="ECO:0000256" key="2">
    <source>
        <dbReference type="ARBA" id="ARBA00022884"/>
    </source>
</evidence>
<dbReference type="NCBIfam" id="NF003843">
    <property type="entry name" value="PRK05422.1"/>
    <property type="match status" value="1"/>
</dbReference>
<dbReference type="GO" id="GO:0005829">
    <property type="term" value="C:cytosol"/>
    <property type="evidence" value="ECO:0007669"/>
    <property type="project" value="TreeGrafter"/>
</dbReference>
<dbReference type="NCBIfam" id="TIGR00086">
    <property type="entry name" value="smpB"/>
    <property type="match status" value="1"/>
</dbReference>
<reference evidence="4" key="1">
    <citation type="submission" date="2019-09" db="EMBL/GenBank/DDBJ databases">
        <authorList>
            <person name="Cremers G."/>
        </authorList>
    </citation>
    <scope>NUCLEOTIDE SEQUENCE [LARGE SCALE GENOMIC DNA]</scope>
    <source>
        <strain evidence="4">3B</strain>
    </source>
</reference>
<dbReference type="EMBL" id="CABFUZ020000088">
    <property type="protein sequence ID" value="VVM05445.1"/>
    <property type="molecule type" value="Genomic_DNA"/>
</dbReference>